<proteinExistence type="predicted"/>
<evidence type="ECO:0000256" key="5">
    <source>
        <dbReference type="ARBA" id="ARBA00023212"/>
    </source>
</evidence>
<protein>
    <submittedName>
        <fullName evidence="9">Uncharacterized protein</fullName>
    </submittedName>
</protein>
<dbReference type="InParanoid" id="A0A5N4ADY6"/>
<comment type="subunit">
    <text evidence="8">Microtubule inner protein component of sperm flagellar doublet microtubules.</text>
</comment>
<keyword evidence="4" id="KW-0969">Cilium</keyword>
<dbReference type="PANTHER" id="PTHR31180:SF2">
    <property type="entry name" value="CILIA- AND FLAGELLA-ASSOCIATED PROTEIN 107"/>
    <property type="match status" value="1"/>
</dbReference>
<dbReference type="InterPro" id="IPR054709">
    <property type="entry name" value="CFAP107"/>
</dbReference>
<keyword evidence="5" id="KW-0206">Cytoskeleton</keyword>
<evidence type="ECO:0000313" key="10">
    <source>
        <dbReference type="Proteomes" id="UP000327044"/>
    </source>
</evidence>
<dbReference type="InterPro" id="IPR037662">
    <property type="entry name" value="CFAP68/107"/>
</dbReference>
<dbReference type="EMBL" id="VVIM01000008">
    <property type="protein sequence ID" value="KAB0795521.1"/>
    <property type="molecule type" value="Genomic_DNA"/>
</dbReference>
<evidence type="ECO:0000313" key="9">
    <source>
        <dbReference type="EMBL" id="KAB0795521.1"/>
    </source>
</evidence>
<keyword evidence="3" id="KW-0282">Flagellum</keyword>
<comment type="subcellular location">
    <subcellularLocation>
        <location evidence="1">Cytoplasm</location>
        <location evidence="1">Cytoskeleton</location>
        <location evidence="1">Flagellum axoneme</location>
    </subcellularLocation>
</comment>
<evidence type="ECO:0000256" key="3">
    <source>
        <dbReference type="ARBA" id="ARBA00022846"/>
    </source>
</evidence>
<evidence type="ECO:0000256" key="1">
    <source>
        <dbReference type="ARBA" id="ARBA00004611"/>
    </source>
</evidence>
<evidence type="ECO:0000256" key="6">
    <source>
        <dbReference type="ARBA" id="ARBA00023273"/>
    </source>
</evidence>
<dbReference type="Proteomes" id="UP000327044">
    <property type="component" value="Unassembled WGS sequence"/>
</dbReference>
<keyword evidence="2" id="KW-0963">Cytoplasm</keyword>
<gene>
    <name evidence="9" type="ORF">PPYR_12360</name>
</gene>
<evidence type="ECO:0000256" key="8">
    <source>
        <dbReference type="ARBA" id="ARBA00046435"/>
    </source>
</evidence>
<dbReference type="AlphaFoldDB" id="A0A5N4ADY6"/>
<comment type="caution">
    <text evidence="9">The sequence shown here is derived from an EMBL/GenBank/DDBJ whole genome shotgun (WGS) entry which is preliminary data.</text>
</comment>
<dbReference type="PANTHER" id="PTHR31180">
    <property type="entry name" value="CILIA- AND FLAGELLA-ASSOCIATED PROTEIN 107-RELATED"/>
    <property type="match status" value="1"/>
</dbReference>
<dbReference type="GO" id="GO:0005879">
    <property type="term" value="C:axonemal microtubule"/>
    <property type="evidence" value="ECO:0007669"/>
    <property type="project" value="TreeGrafter"/>
</dbReference>
<dbReference type="GO" id="GO:0030317">
    <property type="term" value="P:flagellated sperm motility"/>
    <property type="evidence" value="ECO:0007669"/>
    <property type="project" value="InterPro"/>
</dbReference>
<accession>A0A5N4ADY6</accession>
<sequence>MKNRLQQFMPDDKYQDKVLLGNWVERRRSYVKHPHDFKTNYSIDYCPKPNTTNDPKFLRDQQYRGLGYNARVLYDHQGNTFLENKSTTYDISYNHLPKKSPCGPLPREIRFRMGRYEPEQDYAQNFGNVTKTGLLDYYREKWRCEIQDPRKTLQSSYKETFTAPKHERSPSWGIPLANSSAMEASNRRLYHLRLRGKQRLAVPEKVLVQLPYVRRCNPITWECPKHM</sequence>
<dbReference type="Pfam" id="PF22595">
    <property type="entry name" value="CFAP107"/>
    <property type="match status" value="1"/>
</dbReference>
<evidence type="ECO:0000256" key="2">
    <source>
        <dbReference type="ARBA" id="ARBA00022490"/>
    </source>
</evidence>
<comment type="function">
    <text evidence="7">Microtubule inner protein (MIP) part of the dynein-decorated doublet microtubules (DMTs) in cilia axoneme, which is required for motile cilia beating.</text>
</comment>
<name>A0A5N4ADY6_PHOPY</name>
<organism evidence="9 10">
    <name type="scientific">Photinus pyralis</name>
    <name type="common">Common eastern firefly</name>
    <name type="synonym">Lampyris pyralis</name>
    <dbReference type="NCBI Taxonomy" id="7054"/>
    <lineage>
        <taxon>Eukaryota</taxon>
        <taxon>Metazoa</taxon>
        <taxon>Ecdysozoa</taxon>
        <taxon>Arthropoda</taxon>
        <taxon>Hexapoda</taxon>
        <taxon>Insecta</taxon>
        <taxon>Pterygota</taxon>
        <taxon>Neoptera</taxon>
        <taxon>Endopterygota</taxon>
        <taxon>Coleoptera</taxon>
        <taxon>Polyphaga</taxon>
        <taxon>Elateriformia</taxon>
        <taxon>Elateroidea</taxon>
        <taxon>Lampyridae</taxon>
        <taxon>Lampyrinae</taxon>
        <taxon>Photinus</taxon>
    </lineage>
</organism>
<dbReference type="OrthoDB" id="8185227at2759"/>
<keyword evidence="10" id="KW-1185">Reference proteome</keyword>
<evidence type="ECO:0000256" key="7">
    <source>
        <dbReference type="ARBA" id="ARBA00035003"/>
    </source>
</evidence>
<keyword evidence="6" id="KW-0966">Cell projection</keyword>
<evidence type="ECO:0000256" key="4">
    <source>
        <dbReference type="ARBA" id="ARBA00023069"/>
    </source>
</evidence>
<reference evidence="9 10" key="1">
    <citation type="journal article" date="2018" name="Elife">
        <title>Firefly genomes illuminate parallel origins of bioluminescence in beetles.</title>
        <authorList>
            <person name="Fallon T.R."/>
            <person name="Lower S.E."/>
            <person name="Chang C.H."/>
            <person name="Bessho-Uehara M."/>
            <person name="Martin G.J."/>
            <person name="Bewick A.J."/>
            <person name="Behringer M."/>
            <person name="Debat H.J."/>
            <person name="Wong I."/>
            <person name="Day J.C."/>
            <person name="Suvorov A."/>
            <person name="Silva C.J."/>
            <person name="Stanger-Hall K.F."/>
            <person name="Hall D.W."/>
            <person name="Schmitz R.J."/>
            <person name="Nelson D.R."/>
            <person name="Lewis S.M."/>
            <person name="Shigenobu S."/>
            <person name="Bybee S.M."/>
            <person name="Larracuente A.M."/>
            <person name="Oba Y."/>
            <person name="Weng J.K."/>
        </authorList>
    </citation>
    <scope>NUCLEOTIDE SEQUENCE [LARGE SCALE GENOMIC DNA]</scope>
    <source>
        <strain evidence="9">1611_PpyrPB1</strain>
        <tissue evidence="9">Whole body</tissue>
    </source>
</reference>